<dbReference type="FunFam" id="3.40.50.1860:FF:000001">
    <property type="entry name" value="Glutamate racemase"/>
    <property type="match status" value="1"/>
</dbReference>
<protein>
    <recommendedName>
        <fullName evidence="2 7">Glutamate racemase</fullName>
        <ecNumber evidence="2 7">5.1.1.3</ecNumber>
    </recommendedName>
</protein>
<dbReference type="InterPro" id="IPR004391">
    <property type="entry name" value="Glu_race"/>
</dbReference>
<dbReference type="SUPFAM" id="SSF53681">
    <property type="entry name" value="Aspartate/glutamate racemase"/>
    <property type="match status" value="2"/>
</dbReference>
<evidence type="ECO:0000256" key="4">
    <source>
        <dbReference type="ARBA" id="ARBA00022984"/>
    </source>
</evidence>
<dbReference type="PANTHER" id="PTHR21198:SF3">
    <property type="entry name" value="GLUTAMATE RACEMASE"/>
    <property type="match status" value="1"/>
</dbReference>
<dbReference type="InterPro" id="IPR033134">
    <property type="entry name" value="Asp/Glu_racemase_AS_2"/>
</dbReference>
<dbReference type="PROSITE" id="PS00923">
    <property type="entry name" value="ASP_GLU_RACEMASE_1"/>
    <property type="match status" value="1"/>
</dbReference>
<dbReference type="GO" id="GO:0008360">
    <property type="term" value="P:regulation of cell shape"/>
    <property type="evidence" value="ECO:0007669"/>
    <property type="project" value="UniProtKB-KW"/>
</dbReference>
<dbReference type="GO" id="GO:0008881">
    <property type="term" value="F:glutamate racemase activity"/>
    <property type="evidence" value="ECO:0007669"/>
    <property type="project" value="UniProtKB-UniRule"/>
</dbReference>
<evidence type="ECO:0000256" key="2">
    <source>
        <dbReference type="ARBA" id="ARBA00013090"/>
    </source>
</evidence>
<dbReference type="PANTHER" id="PTHR21198">
    <property type="entry name" value="GLUTAMATE RACEMASE"/>
    <property type="match status" value="1"/>
</dbReference>
<comment type="catalytic activity">
    <reaction evidence="1 7">
        <text>L-glutamate = D-glutamate</text>
        <dbReference type="Rhea" id="RHEA:12813"/>
        <dbReference type="ChEBI" id="CHEBI:29985"/>
        <dbReference type="ChEBI" id="CHEBI:29986"/>
        <dbReference type="EC" id="5.1.1.3"/>
    </reaction>
</comment>
<dbReference type="NCBIfam" id="TIGR00067">
    <property type="entry name" value="glut_race"/>
    <property type="match status" value="1"/>
</dbReference>
<dbReference type="InterPro" id="IPR001920">
    <property type="entry name" value="Asp/Glu_race"/>
</dbReference>
<evidence type="ECO:0000256" key="1">
    <source>
        <dbReference type="ARBA" id="ARBA00001602"/>
    </source>
</evidence>
<dbReference type="GO" id="GO:0009252">
    <property type="term" value="P:peptidoglycan biosynthetic process"/>
    <property type="evidence" value="ECO:0007669"/>
    <property type="project" value="UniProtKB-UniRule"/>
</dbReference>
<dbReference type="Proteomes" id="UP000678679">
    <property type="component" value="Chromosome 1"/>
</dbReference>
<comment type="similarity">
    <text evidence="7">Belongs to the aspartate/glutamate racemases family.</text>
</comment>
<proteinExistence type="inferred from homology"/>
<keyword evidence="6 7" id="KW-0961">Cell wall biogenesis/degradation</keyword>
<dbReference type="EC" id="5.1.1.3" evidence="2 7"/>
<sequence>MIGIFDSGYGGLSVQKAVMQLMPNTPIVYFADHQYCPYGRKSKEELIERAFFIVDALIEQGAQLIIVACNTATAAAIDTLREKYDIPFVGMEPAIKPAALASTSKKVGVLATEGTFSGKLFKQTKEKFAQGVEVIIQEGVGLVELVEKGLMGTYKAHQVLYPIIAKMKAHRVDHLVLGCTHYPFLKDDIQKMLGDKVRLIDPSPAVAQQAQRLYQKDESKPEIKKYYRFITSGLKVKEYRRNILQLLQLDEENTLFMYE</sequence>
<evidence type="ECO:0000256" key="5">
    <source>
        <dbReference type="ARBA" id="ARBA00023235"/>
    </source>
</evidence>
<feature type="binding site" evidence="7">
    <location>
        <begin position="38"/>
        <end position="39"/>
    </location>
    <ligand>
        <name>substrate</name>
    </ligand>
</feature>
<accession>A0AAX1N7H3</accession>
<dbReference type="KEGG" id="fya:KMW28_06190"/>
<name>A0AAX1N7H3_9BACT</name>
<evidence type="ECO:0000313" key="9">
    <source>
        <dbReference type="Proteomes" id="UP000678679"/>
    </source>
</evidence>
<dbReference type="InterPro" id="IPR018187">
    <property type="entry name" value="Asp/Glu_racemase_AS_1"/>
</dbReference>
<dbReference type="Pfam" id="PF01177">
    <property type="entry name" value="Asp_Glu_race"/>
    <property type="match status" value="1"/>
</dbReference>
<keyword evidence="3 7" id="KW-0133">Cell shape</keyword>
<evidence type="ECO:0000313" key="8">
    <source>
        <dbReference type="EMBL" id="QWG03167.1"/>
    </source>
</evidence>
<dbReference type="HAMAP" id="MF_00258">
    <property type="entry name" value="Glu_racemase"/>
    <property type="match status" value="1"/>
</dbReference>
<organism evidence="8 9">
    <name type="scientific">Flammeovirga yaeyamensis</name>
    <dbReference type="NCBI Taxonomy" id="367791"/>
    <lineage>
        <taxon>Bacteria</taxon>
        <taxon>Pseudomonadati</taxon>
        <taxon>Bacteroidota</taxon>
        <taxon>Cytophagia</taxon>
        <taxon>Cytophagales</taxon>
        <taxon>Flammeovirgaceae</taxon>
        <taxon>Flammeovirga</taxon>
    </lineage>
</organism>
<reference evidence="8 9" key="1">
    <citation type="submission" date="2021-05" db="EMBL/GenBank/DDBJ databases">
        <title>Comparative genomic studies on the polysaccharide-degrading batcterial strains of the Flammeovirga genus.</title>
        <authorList>
            <person name="Zewei F."/>
            <person name="Zheng Z."/>
            <person name="Yu L."/>
            <person name="Ruyue G."/>
            <person name="Yanhong M."/>
            <person name="Yuanyuan C."/>
            <person name="Jingyan G."/>
            <person name="Wenjun H."/>
        </authorList>
    </citation>
    <scope>NUCLEOTIDE SEQUENCE [LARGE SCALE GENOMIC DNA]</scope>
    <source>
        <strain evidence="8 9">NBRC:100898</strain>
    </source>
</reference>
<feature type="active site" description="Proton donor/acceptor" evidence="7">
    <location>
        <position position="179"/>
    </location>
</feature>
<evidence type="ECO:0000256" key="3">
    <source>
        <dbReference type="ARBA" id="ARBA00022960"/>
    </source>
</evidence>
<dbReference type="RefSeq" id="WP_169664148.1">
    <property type="nucleotide sequence ID" value="NZ_CP076132.1"/>
</dbReference>
<keyword evidence="4 7" id="KW-0573">Peptidoglycan synthesis</keyword>
<feature type="binding site" evidence="7">
    <location>
        <begin position="70"/>
        <end position="71"/>
    </location>
    <ligand>
        <name>substrate</name>
    </ligand>
</feature>
<gene>
    <name evidence="7 8" type="primary">murI</name>
    <name evidence="8" type="ORF">KMW28_06190</name>
</gene>
<evidence type="ECO:0000256" key="7">
    <source>
        <dbReference type="HAMAP-Rule" id="MF_00258"/>
    </source>
</evidence>
<feature type="binding site" evidence="7">
    <location>
        <begin position="6"/>
        <end position="7"/>
    </location>
    <ligand>
        <name>substrate</name>
    </ligand>
</feature>
<dbReference type="Gene3D" id="3.40.50.1860">
    <property type="match status" value="2"/>
</dbReference>
<dbReference type="GO" id="GO:0071555">
    <property type="term" value="P:cell wall organization"/>
    <property type="evidence" value="ECO:0007669"/>
    <property type="project" value="UniProtKB-KW"/>
</dbReference>
<keyword evidence="9" id="KW-1185">Reference proteome</keyword>
<feature type="binding site" evidence="7">
    <location>
        <begin position="180"/>
        <end position="181"/>
    </location>
    <ligand>
        <name>substrate</name>
    </ligand>
</feature>
<dbReference type="PROSITE" id="PS00924">
    <property type="entry name" value="ASP_GLU_RACEMASE_2"/>
    <property type="match status" value="1"/>
</dbReference>
<comment type="function">
    <text evidence="7">Provides the (R)-glutamate required for cell wall biosynthesis.</text>
</comment>
<dbReference type="EMBL" id="CP076132">
    <property type="protein sequence ID" value="QWG03167.1"/>
    <property type="molecule type" value="Genomic_DNA"/>
</dbReference>
<keyword evidence="5 7" id="KW-0413">Isomerase</keyword>
<feature type="active site" description="Proton donor/acceptor" evidence="7">
    <location>
        <position position="69"/>
    </location>
</feature>
<comment type="pathway">
    <text evidence="7">Cell wall biogenesis; peptidoglycan biosynthesis.</text>
</comment>
<evidence type="ECO:0000256" key="6">
    <source>
        <dbReference type="ARBA" id="ARBA00023316"/>
    </source>
</evidence>
<dbReference type="AlphaFoldDB" id="A0AAX1N7H3"/>
<dbReference type="InterPro" id="IPR015942">
    <property type="entry name" value="Asp/Glu/hydantoin_racemase"/>
</dbReference>